<dbReference type="SMART" id="SM00749">
    <property type="entry name" value="BON"/>
    <property type="match status" value="2"/>
</dbReference>
<evidence type="ECO:0000256" key="1">
    <source>
        <dbReference type="ARBA" id="ARBA00022729"/>
    </source>
</evidence>
<dbReference type="HOGENOM" id="CLU_082070_0_0_3"/>
<feature type="domain" description="BON" evidence="2">
    <location>
        <begin position="83"/>
        <end position="151"/>
    </location>
</feature>
<keyword evidence="4" id="KW-1185">Reference proteome</keyword>
<dbReference type="Proteomes" id="UP000010366">
    <property type="component" value="Chromosome"/>
</dbReference>
<feature type="domain" description="BON" evidence="2">
    <location>
        <begin position="8"/>
        <end position="76"/>
    </location>
</feature>
<dbReference type="InterPro" id="IPR051686">
    <property type="entry name" value="Lipoprotein_DolP"/>
</dbReference>
<evidence type="ECO:0000259" key="2">
    <source>
        <dbReference type="PROSITE" id="PS50914"/>
    </source>
</evidence>
<reference evidence="3 4" key="1">
    <citation type="submission" date="2012-05" db="EMBL/GenBank/DDBJ databases">
        <title>Finished chromosome of genome of Chamaesiphon sp. PCC 6605.</title>
        <authorList>
            <consortium name="US DOE Joint Genome Institute"/>
            <person name="Gugger M."/>
            <person name="Coursin T."/>
            <person name="Rippka R."/>
            <person name="Tandeau De Marsac N."/>
            <person name="Huntemann M."/>
            <person name="Wei C.-L."/>
            <person name="Han J."/>
            <person name="Detter J.C."/>
            <person name="Han C."/>
            <person name="Tapia R."/>
            <person name="Chen A."/>
            <person name="Kyrpides N."/>
            <person name="Mavromatis K."/>
            <person name="Markowitz V."/>
            <person name="Szeto E."/>
            <person name="Ivanova N."/>
            <person name="Pagani I."/>
            <person name="Pati A."/>
            <person name="Goodwin L."/>
            <person name="Nordberg H.P."/>
            <person name="Cantor M.N."/>
            <person name="Hua S.X."/>
            <person name="Woyke T."/>
            <person name="Kerfeld C.A."/>
        </authorList>
    </citation>
    <scope>NUCLEOTIDE SEQUENCE [LARGE SCALE GENOMIC DNA]</scope>
    <source>
        <strain evidence="4">ATCC 27169 / PCC 6605</strain>
    </source>
</reference>
<sequence length="227" mass="24505">MLNVLDKTDTEIKNDVLSELKYDPSLNVTEIGVLVTDGVVTLTGYTTSFDEKLAAVHAVKRVAGVVAIADDIELHIPDANHRTDGEIAAAAAHKIAWATTIPKGSVEITVRNGWIILEGEVEWWYQKNAAEIVMRSISGVHGVSSSMSIKPNDKIPAVGMGIEAAIDRSAMLDASKIRIEIVGSKVILHGTVRTLAQREEAERIAWAAQGVFSVEDHLAVKWYPSGG</sequence>
<dbReference type="STRING" id="1173020.Cha6605_1177"/>
<dbReference type="EMBL" id="CP003600">
    <property type="protein sequence ID" value="AFY92396.1"/>
    <property type="molecule type" value="Genomic_DNA"/>
</dbReference>
<dbReference type="KEGG" id="cmp:Cha6605_1177"/>
<dbReference type="InterPro" id="IPR007055">
    <property type="entry name" value="BON_dom"/>
</dbReference>
<dbReference type="Gene3D" id="3.30.1340.30">
    <property type="match status" value="3"/>
</dbReference>
<dbReference type="eggNOG" id="COG2823">
    <property type="taxonomic scope" value="Bacteria"/>
</dbReference>
<dbReference type="PANTHER" id="PTHR34606:SF4">
    <property type="entry name" value="OUTER MEMBRANE LIPOPROTEIN DOLP"/>
    <property type="match status" value="1"/>
</dbReference>
<gene>
    <name evidence="3" type="ORF">Cha6605_1177</name>
</gene>
<name>K9UDA2_CHAP6</name>
<organism evidence="3 4">
    <name type="scientific">Chamaesiphon minutus (strain ATCC 27169 / PCC 6605)</name>
    <dbReference type="NCBI Taxonomy" id="1173020"/>
    <lineage>
        <taxon>Bacteria</taxon>
        <taxon>Bacillati</taxon>
        <taxon>Cyanobacteriota</taxon>
        <taxon>Cyanophyceae</taxon>
        <taxon>Gomontiellales</taxon>
        <taxon>Chamaesiphonaceae</taxon>
        <taxon>Chamaesiphon</taxon>
    </lineage>
</organism>
<feature type="domain" description="BON" evidence="2">
    <location>
        <begin position="154"/>
        <end position="222"/>
    </location>
</feature>
<accession>K9UDA2</accession>
<protein>
    <submittedName>
        <fullName evidence="3">Putative periplasmic or secreted lipoprotein</fullName>
    </submittedName>
</protein>
<dbReference type="RefSeq" id="WP_015158582.1">
    <property type="nucleotide sequence ID" value="NC_019697.1"/>
</dbReference>
<evidence type="ECO:0000313" key="4">
    <source>
        <dbReference type="Proteomes" id="UP000010366"/>
    </source>
</evidence>
<evidence type="ECO:0000313" key="3">
    <source>
        <dbReference type="EMBL" id="AFY92396.1"/>
    </source>
</evidence>
<keyword evidence="1" id="KW-0732">Signal</keyword>
<dbReference type="InterPro" id="IPR014004">
    <property type="entry name" value="Transpt-assoc_nodulatn_dom_bac"/>
</dbReference>
<dbReference type="Pfam" id="PF04972">
    <property type="entry name" value="BON"/>
    <property type="match status" value="3"/>
</dbReference>
<dbReference type="PANTHER" id="PTHR34606">
    <property type="entry name" value="BON DOMAIN-CONTAINING PROTEIN"/>
    <property type="match status" value="1"/>
</dbReference>
<dbReference type="PROSITE" id="PS50914">
    <property type="entry name" value="BON"/>
    <property type="match status" value="3"/>
</dbReference>
<dbReference type="OrthoDB" id="870892at2"/>
<dbReference type="AlphaFoldDB" id="K9UDA2"/>
<keyword evidence="3" id="KW-0449">Lipoprotein</keyword>
<proteinExistence type="predicted"/>